<feature type="region of interest" description="Disordered" evidence="4">
    <location>
        <begin position="735"/>
        <end position="759"/>
    </location>
</feature>
<keyword evidence="3" id="KW-0539">Nucleus</keyword>
<evidence type="ECO:0000259" key="7">
    <source>
        <dbReference type="Pfam" id="PF23726"/>
    </source>
</evidence>
<dbReference type="GO" id="GO:0005634">
    <property type="term" value="C:nucleus"/>
    <property type="evidence" value="ECO:0007669"/>
    <property type="project" value="UniProtKB-SubCell"/>
</dbReference>
<feature type="domain" description="RSE1/DDB1/CPSF1 first beta-propeller" evidence="6">
    <location>
        <begin position="22"/>
        <end position="413"/>
    </location>
</feature>
<dbReference type="InterPro" id="IPR018846">
    <property type="entry name" value="Beta-prop_RSE1/DDB1/CPSF1_1st"/>
</dbReference>
<proteinExistence type="predicted"/>
<dbReference type="RefSeq" id="XP_056078556.1">
    <property type="nucleotide sequence ID" value="XM_056224659.1"/>
</dbReference>
<dbReference type="InterPro" id="IPR004871">
    <property type="entry name" value="RSE1/DDB1/CPSF1_C"/>
</dbReference>
<feature type="compositionally biased region" description="Acidic residues" evidence="4">
    <location>
        <begin position="861"/>
        <end position="881"/>
    </location>
</feature>
<evidence type="ECO:0000259" key="6">
    <source>
        <dbReference type="Pfam" id="PF10433"/>
    </source>
</evidence>
<evidence type="ECO:0008006" key="10">
    <source>
        <dbReference type="Google" id="ProtNLM"/>
    </source>
</evidence>
<dbReference type="InterPro" id="IPR058543">
    <property type="entry name" value="Beta-prop_RSE1/DDB1/CPSF1_2nd"/>
</dbReference>
<accession>A0AA35IS41</accession>
<protein>
    <recommendedName>
        <fullName evidence="10">Pre-mRNA-splicing factor RSE1</fullName>
    </recommendedName>
</protein>
<dbReference type="GO" id="GO:0006397">
    <property type="term" value="P:mRNA processing"/>
    <property type="evidence" value="ECO:0007669"/>
    <property type="project" value="UniProtKB-KW"/>
</dbReference>
<evidence type="ECO:0000256" key="2">
    <source>
        <dbReference type="ARBA" id="ARBA00022664"/>
    </source>
</evidence>
<dbReference type="Pfam" id="PF03178">
    <property type="entry name" value="CPSF_A"/>
    <property type="match status" value="1"/>
</dbReference>
<gene>
    <name evidence="8" type="primary">SMKI13G0840</name>
    <name evidence="8" type="ORF">SMKI_13G0840</name>
</gene>
<dbReference type="InterPro" id="IPR015943">
    <property type="entry name" value="WD40/YVTN_repeat-like_dom_sf"/>
</dbReference>
<evidence type="ECO:0000256" key="4">
    <source>
        <dbReference type="SAM" id="MobiDB-lite"/>
    </source>
</evidence>
<dbReference type="Gene3D" id="2.130.10.10">
    <property type="entry name" value="YVTN repeat-like/Quinoprotein amine dehydrogenase"/>
    <property type="match status" value="3"/>
</dbReference>
<feature type="region of interest" description="Disordered" evidence="4">
    <location>
        <begin position="841"/>
        <end position="882"/>
    </location>
</feature>
<dbReference type="EMBL" id="OX365769">
    <property type="protein sequence ID" value="CAI4035436.1"/>
    <property type="molecule type" value="Genomic_DNA"/>
</dbReference>
<evidence type="ECO:0000313" key="9">
    <source>
        <dbReference type="Proteomes" id="UP001161438"/>
    </source>
</evidence>
<comment type="subcellular location">
    <subcellularLocation>
        <location evidence="1">Nucleus</location>
    </subcellularLocation>
</comment>
<name>A0AA35IS41_SACMI</name>
<dbReference type="Pfam" id="PF23726">
    <property type="entry name" value="Beta-prop_RSE1_2nd"/>
    <property type="match status" value="1"/>
</dbReference>
<dbReference type="SUPFAM" id="SSF50978">
    <property type="entry name" value="WD40 repeat-like"/>
    <property type="match status" value="1"/>
</dbReference>
<dbReference type="InterPro" id="IPR050358">
    <property type="entry name" value="RSE1/DDB1/CFT1"/>
</dbReference>
<sequence length="1325" mass="150666">MVAKDNDLYLYHLTLQKQTNFRHSCIGHFVDLDAGSRREQSQLCIATETHLELYDTSEGQMKLVTKFQNLFATITSMKSLDLPHSGSRKNASNWPTFLVLTSDSGNLSIVQIAMQAGTFKLKTLVNQPLSRTTLRRVSPISYMEIDPNGRCIVLSSVEQNKLCFLVDYAQKLRISSPLEIIRPHMVTLDMTVCDVNFNNPCFVTLEIDNTAAQLSVHLIFYVLELGLNHIVKKADYSVNSSAGFILSLPDLSRYGITTSLNDNNYDVDDDSLFNPFVVIGFENHILIKDMNGFFSLKVEIPQRAGIRNSQKNVTIISGIVQKLKNDFFVLLQSNHGDLFKLTVRPDNNDRNRPLIQLSYFDTIQNSHQLHIFKSGYLFALSEMNNNFLFQFEQLGVENDPSKILTSKNPNNSLVFEPSVELQNLSILSQQLNLNPSIRSQILSDSPLSIVTKHFTNSKIITLTNAVNYSNLISTSLPPNATKLWLIPDPAATGDNNTLLFITFPKKTMILQIDNESMEELTPDEATSSTFKLSQDTTIHTCLMGSHSIIQVCTAELRHIVPSGKSKYSNKLTWVPPAGIRIVCATSSKTQLIIALSNYELVYFKIDSSTDSLIELTTHPELDTMPSRLSIVQDTQHADLLAIADNEGIIKIMSLRDQKEDFLSVISLQLVNEKISDMIMIRDSWIGMLNLHVGLENGVYMRFHIQDVDGTFNDIKKRFLGLKPVSLSYLQNISTSLKEEEDDDDDEEEEEEKEEEEDNNKTNLISCVFCHSSSTWVSYTWNNIWNIRLLKDQSMLSCSKFVNADVEVNGICSITKSGRLDIGKVFNFPTLDNWFHVDESSVEKQENGIENEINEEEKKEDNDDDDNEEEEGKEESEVEEGETLQVSLFQPRVILSFPNKPKHFLFIDNHSDIQQCRLSLRVNGICLNYNKSNILFIILHNVRCISAAIVDFTRQANHLVICAEDKRLLTYKVLVNKDQSSFEIEPIHQTNIISPIYSMLKFKNFLLTAIDSTIVLYGLGKKQLLRRSVTQTPVSITKIVSMDQWNHERLAVGDIHESVTLFIWNPAGNIFIPIVDDSVKRHVATLKFLDEATIIGADKFGNVWTLRCPLECEKIISNCNPEELSDNTIKYPLDLISLQQKLPNTYDCKFKFQLLNHFFVNDIITDFHILDSISNSDRPGCIYMGLQGTVGCFIPLLSKGNVLMMKKIESIMAEADDSFYLDYESRKRNKNMRKEDDEEELASVVLHGLHDIVDEPICEGSYSVVGRDHQNYRSYYAPVRKVIDGDLCENFLRLSLIEQEFLTNNLKNIQVKDIIHSIIEVRTNYI</sequence>
<feature type="domain" description="RSE1/DDB1/CPSF1 C-terminal" evidence="5">
    <location>
        <begin position="966"/>
        <end position="1291"/>
    </location>
</feature>
<evidence type="ECO:0000313" key="8">
    <source>
        <dbReference type="EMBL" id="CAI4035436.1"/>
    </source>
</evidence>
<feature type="domain" description="RSE1/DDB1/CPSF1 second beta-propeller" evidence="7">
    <location>
        <begin position="475"/>
        <end position="823"/>
    </location>
</feature>
<dbReference type="InterPro" id="IPR036322">
    <property type="entry name" value="WD40_repeat_dom_sf"/>
</dbReference>
<dbReference type="GO" id="GO:0003676">
    <property type="term" value="F:nucleic acid binding"/>
    <property type="evidence" value="ECO:0007669"/>
    <property type="project" value="InterPro"/>
</dbReference>
<dbReference type="GeneID" id="80920310"/>
<evidence type="ECO:0000259" key="5">
    <source>
        <dbReference type="Pfam" id="PF03178"/>
    </source>
</evidence>
<keyword evidence="2" id="KW-0507">mRNA processing</keyword>
<reference evidence="8" key="1">
    <citation type="submission" date="2022-10" db="EMBL/GenBank/DDBJ databases">
        <authorList>
            <person name="Byrne P K."/>
        </authorList>
    </citation>
    <scope>NUCLEOTIDE SEQUENCE</scope>
    <source>
        <strain evidence="8">IFO1815</strain>
    </source>
</reference>
<dbReference type="PANTHER" id="PTHR10644">
    <property type="entry name" value="DNA REPAIR/RNA PROCESSING CPSF FAMILY"/>
    <property type="match status" value="1"/>
</dbReference>
<dbReference type="Proteomes" id="UP001161438">
    <property type="component" value="Chromosome 13"/>
</dbReference>
<feature type="compositionally biased region" description="Acidic residues" evidence="4">
    <location>
        <begin position="738"/>
        <end position="757"/>
    </location>
</feature>
<keyword evidence="9" id="KW-1185">Reference proteome</keyword>
<evidence type="ECO:0000256" key="3">
    <source>
        <dbReference type="ARBA" id="ARBA00023242"/>
    </source>
</evidence>
<organism evidence="8 9">
    <name type="scientific">Saccharomyces mikatae IFO 1815</name>
    <dbReference type="NCBI Taxonomy" id="226126"/>
    <lineage>
        <taxon>Eukaryota</taxon>
        <taxon>Fungi</taxon>
        <taxon>Dikarya</taxon>
        <taxon>Ascomycota</taxon>
        <taxon>Saccharomycotina</taxon>
        <taxon>Saccharomycetes</taxon>
        <taxon>Saccharomycetales</taxon>
        <taxon>Saccharomycetaceae</taxon>
        <taxon>Saccharomyces</taxon>
    </lineage>
</organism>
<dbReference type="Pfam" id="PF10433">
    <property type="entry name" value="Beta-prop_RSE1_1st"/>
    <property type="match status" value="1"/>
</dbReference>
<evidence type="ECO:0000256" key="1">
    <source>
        <dbReference type="ARBA" id="ARBA00004123"/>
    </source>
</evidence>